<gene>
    <name evidence="2" type="primary">FGENESH: predicted gene_4.222</name>
    <name evidence="2" type="ORF">BN2166_0024460</name>
</gene>
<accession>A0A0K3CDG2</accession>
<evidence type="ECO:0000313" key="2">
    <source>
        <dbReference type="EMBL" id="CTR06585.1"/>
    </source>
</evidence>
<sequence length="153" mass="16811">MAELSSESEDEASDWEEAKPRARHLAKSGHPTQPPPSAARKAGDDATFPATTSALWTSHKRATAERWNTEWASSSLPRTLANVVKVASLAHRYYAGLPRGHATILCRLRTDASALTARVALLLGNTDYRPPLLDFITSTGRFTRLTDPEKDEQ</sequence>
<protein>
    <submittedName>
        <fullName evidence="2">Uncharacterized protein</fullName>
    </submittedName>
</protein>
<feature type="compositionally biased region" description="Acidic residues" evidence="1">
    <location>
        <begin position="1"/>
        <end position="15"/>
    </location>
</feature>
<name>A0A0K3CDG2_RHOTO</name>
<dbReference type="EMBL" id="CWKI01000004">
    <property type="protein sequence ID" value="CTR06585.1"/>
    <property type="molecule type" value="Genomic_DNA"/>
</dbReference>
<reference evidence="2 3" key="1">
    <citation type="submission" date="2015-07" db="EMBL/GenBank/DDBJ databases">
        <authorList>
            <person name="Cajimat M.N.B."/>
            <person name="Milazzo M.L."/>
            <person name="Fulhorst C.F."/>
        </authorList>
    </citation>
    <scope>NUCLEOTIDE SEQUENCE [LARGE SCALE GENOMIC DNA]</scope>
    <source>
        <strain evidence="2">Single colony</strain>
    </source>
</reference>
<proteinExistence type="predicted"/>
<evidence type="ECO:0000313" key="3">
    <source>
        <dbReference type="Proteomes" id="UP000199069"/>
    </source>
</evidence>
<dbReference type="AlphaFoldDB" id="A0A0K3CDG2"/>
<keyword evidence="3" id="KW-1185">Reference proteome</keyword>
<dbReference type="Proteomes" id="UP000199069">
    <property type="component" value="Unassembled WGS sequence"/>
</dbReference>
<organism evidence="2 3">
    <name type="scientific">Rhodotorula toruloides</name>
    <name type="common">Yeast</name>
    <name type="synonym">Rhodosporidium toruloides</name>
    <dbReference type="NCBI Taxonomy" id="5286"/>
    <lineage>
        <taxon>Eukaryota</taxon>
        <taxon>Fungi</taxon>
        <taxon>Dikarya</taxon>
        <taxon>Basidiomycota</taxon>
        <taxon>Pucciniomycotina</taxon>
        <taxon>Microbotryomycetes</taxon>
        <taxon>Sporidiobolales</taxon>
        <taxon>Sporidiobolaceae</taxon>
        <taxon>Rhodotorula</taxon>
    </lineage>
</organism>
<feature type="region of interest" description="Disordered" evidence="1">
    <location>
        <begin position="1"/>
        <end position="54"/>
    </location>
</feature>
<evidence type="ECO:0000256" key="1">
    <source>
        <dbReference type="SAM" id="MobiDB-lite"/>
    </source>
</evidence>